<evidence type="ECO:0000313" key="3">
    <source>
        <dbReference type="EMBL" id="EJK64064.1"/>
    </source>
</evidence>
<evidence type="ECO:0000313" key="4">
    <source>
        <dbReference type="Proteomes" id="UP000266841"/>
    </source>
</evidence>
<dbReference type="Proteomes" id="UP000266841">
    <property type="component" value="Unassembled WGS sequence"/>
</dbReference>
<gene>
    <name evidence="3" type="ORF">THAOC_15238</name>
</gene>
<evidence type="ECO:0000256" key="2">
    <source>
        <dbReference type="SAM" id="Phobius"/>
    </source>
</evidence>
<dbReference type="EMBL" id="AGNL01017686">
    <property type="protein sequence ID" value="EJK64064.1"/>
    <property type="molecule type" value="Genomic_DNA"/>
</dbReference>
<dbReference type="eggNOG" id="ENOG502S4RI">
    <property type="taxonomic scope" value="Eukaryota"/>
</dbReference>
<comment type="caution">
    <text evidence="3">The sequence shown here is derived from an EMBL/GenBank/DDBJ whole genome shotgun (WGS) entry which is preliminary data.</text>
</comment>
<keyword evidence="2" id="KW-0472">Membrane</keyword>
<accession>K0SGE6</accession>
<organism evidence="3 4">
    <name type="scientific">Thalassiosira oceanica</name>
    <name type="common">Marine diatom</name>
    <dbReference type="NCBI Taxonomy" id="159749"/>
    <lineage>
        <taxon>Eukaryota</taxon>
        <taxon>Sar</taxon>
        <taxon>Stramenopiles</taxon>
        <taxon>Ochrophyta</taxon>
        <taxon>Bacillariophyta</taxon>
        <taxon>Coscinodiscophyceae</taxon>
        <taxon>Thalassiosirophycidae</taxon>
        <taxon>Thalassiosirales</taxon>
        <taxon>Thalassiosiraceae</taxon>
        <taxon>Thalassiosira</taxon>
    </lineage>
</organism>
<dbReference type="SUPFAM" id="SSF53335">
    <property type="entry name" value="S-adenosyl-L-methionine-dependent methyltransferases"/>
    <property type="match status" value="2"/>
</dbReference>
<dbReference type="Gene3D" id="3.40.50.150">
    <property type="entry name" value="Vaccinia Virus protein VP39"/>
    <property type="match status" value="2"/>
</dbReference>
<feature type="compositionally biased region" description="Basic residues" evidence="1">
    <location>
        <begin position="1"/>
        <end position="10"/>
    </location>
</feature>
<feature type="transmembrane region" description="Helical" evidence="2">
    <location>
        <begin position="39"/>
        <end position="56"/>
    </location>
</feature>
<protein>
    <recommendedName>
        <fullName evidence="5">Methyltransferase domain-containing protein</fullName>
    </recommendedName>
</protein>
<name>K0SGE6_THAOC</name>
<keyword evidence="2" id="KW-0812">Transmembrane</keyword>
<sequence length="514" mass="57683">MKNSSRRRVRPASIASLRRVHSHGGTNNQKQRSLSTGRIGFFALLFVALYWVKLGFGGSLSTSSKAANSLGSSAPRRNRAHLSYDAEEQVAKHKLLPEEAQIIRTARSLSPVTYDKVAMSFFVMYGRFLLPFYERRPDMKVLNIGLGCEEDISARLLRKLLPKANLWEAEERVTCVGSEIEGLHSLTGDQGDVQVLDSWIEKSGGMFDVIIDDGKRHHNCQVLTSFEKLWPQLTPGGLYFFEDLHLGKSDDHRSYSTPACDGSSFVFSDHIKNWLDDIIYQGGYNSKKWELHYVFCQAGGCAVAKEPPGTIYNKPPSPNQFDKKQMLPGEYHFVTTAETFDPVTDKVTTHSFFTMYGRFLLPYYQRKPRMKMLEIGLGCDMNYGPGASVSLWKNLFPSAELWEAEYDGECVEKAVKEGKLDGLNPLVGDQGNNATLDSWIEKSGGQFDVVIDDGGHHNCQIKASFDKLWPQLLPGGLYFIEDISGKSKPEHLIDCVWPILCTHDLHHSGQVEGL</sequence>
<reference evidence="3 4" key="1">
    <citation type="journal article" date="2012" name="Genome Biol.">
        <title>Genome and low-iron response of an oceanic diatom adapted to chronic iron limitation.</title>
        <authorList>
            <person name="Lommer M."/>
            <person name="Specht M."/>
            <person name="Roy A.S."/>
            <person name="Kraemer L."/>
            <person name="Andreson R."/>
            <person name="Gutowska M.A."/>
            <person name="Wolf J."/>
            <person name="Bergner S.V."/>
            <person name="Schilhabel M.B."/>
            <person name="Klostermeier U.C."/>
            <person name="Beiko R.G."/>
            <person name="Rosenstiel P."/>
            <person name="Hippler M."/>
            <person name="Laroche J."/>
        </authorList>
    </citation>
    <scope>NUCLEOTIDE SEQUENCE [LARGE SCALE GENOMIC DNA]</scope>
    <source>
        <strain evidence="3 4">CCMP1005</strain>
    </source>
</reference>
<evidence type="ECO:0008006" key="5">
    <source>
        <dbReference type="Google" id="ProtNLM"/>
    </source>
</evidence>
<keyword evidence="4" id="KW-1185">Reference proteome</keyword>
<dbReference type="AlphaFoldDB" id="K0SGE6"/>
<proteinExistence type="predicted"/>
<dbReference type="OrthoDB" id="426076at2759"/>
<keyword evidence="2" id="KW-1133">Transmembrane helix</keyword>
<evidence type="ECO:0000256" key="1">
    <source>
        <dbReference type="SAM" id="MobiDB-lite"/>
    </source>
</evidence>
<dbReference type="InterPro" id="IPR029063">
    <property type="entry name" value="SAM-dependent_MTases_sf"/>
</dbReference>
<feature type="region of interest" description="Disordered" evidence="1">
    <location>
        <begin position="1"/>
        <end position="32"/>
    </location>
</feature>